<dbReference type="Proteomes" id="UP001215598">
    <property type="component" value="Unassembled WGS sequence"/>
</dbReference>
<sequence>MPITSKLSRQRRVGGRGCGLGKIRHERPNRLFGGLTVFFGIHDGGKGRRPFRWNIIRAKGSLQPTLCLWKGHVPGGGKCENNVPSGFHRGNDGCSRDWFCRGLLHGDIIVAVNVGVRRIWVNENVVPVFRIFRTNSRVVPAVGDRCLGHLAPCSAQEFHCTEDIDFEGAGLIVGIQIEGADSESTAVMRLEAPDDTGVTWLDV</sequence>
<evidence type="ECO:0000313" key="2">
    <source>
        <dbReference type="Proteomes" id="UP001215598"/>
    </source>
</evidence>
<dbReference type="EMBL" id="JARKIB010000233">
    <property type="protein sequence ID" value="KAJ7721137.1"/>
    <property type="molecule type" value="Genomic_DNA"/>
</dbReference>
<proteinExistence type="predicted"/>
<name>A0AAD7HHW5_9AGAR</name>
<gene>
    <name evidence="1" type="ORF">B0H16DRAFT_1603364</name>
</gene>
<dbReference type="AlphaFoldDB" id="A0AAD7HHW5"/>
<evidence type="ECO:0000313" key="1">
    <source>
        <dbReference type="EMBL" id="KAJ7721137.1"/>
    </source>
</evidence>
<organism evidence="1 2">
    <name type="scientific">Mycena metata</name>
    <dbReference type="NCBI Taxonomy" id="1033252"/>
    <lineage>
        <taxon>Eukaryota</taxon>
        <taxon>Fungi</taxon>
        <taxon>Dikarya</taxon>
        <taxon>Basidiomycota</taxon>
        <taxon>Agaricomycotina</taxon>
        <taxon>Agaricomycetes</taxon>
        <taxon>Agaricomycetidae</taxon>
        <taxon>Agaricales</taxon>
        <taxon>Marasmiineae</taxon>
        <taxon>Mycenaceae</taxon>
        <taxon>Mycena</taxon>
    </lineage>
</organism>
<protein>
    <submittedName>
        <fullName evidence="1">Uncharacterized protein</fullName>
    </submittedName>
</protein>
<accession>A0AAD7HHW5</accession>
<keyword evidence="2" id="KW-1185">Reference proteome</keyword>
<reference evidence="1" key="1">
    <citation type="submission" date="2023-03" db="EMBL/GenBank/DDBJ databases">
        <title>Massive genome expansion in bonnet fungi (Mycena s.s.) driven by repeated elements and novel gene families across ecological guilds.</title>
        <authorList>
            <consortium name="Lawrence Berkeley National Laboratory"/>
            <person name="Harder C.B."/>
            <person name="Miyauchi S."/>
            <person name="Viragh M."/>
            <person name="Kuo A."/>
            <person name="Thoen E."/>
            <person name="Andreopoulos B."/>
            <person name="Lu D."/>
            <person name="Skrede I."/>
            <person name="Drula E."/>
            <person name="Henrissat B."/>
            <person name="Morin E."/>
            <person name="Kohler A."/>
            <person name="Barry K."/>
            <person name="LaButti K."/>
            <person name="Morin E."/>
            <person name="Salamov A."/>
            <person name="Lipzen A."/>
            <person name="Mereny Z."/>
            <person name="Hegedus B."/>
            <person name="Baldrian P."/>
            <person name="Stursova M."/>
            <person name="Weitz H."/>
            <person name="Taylor A."/>
            <person name="Grigoriev I.V."/>
            <person name="Nagy L.G."/>
            <person name="Martin F."/>
            <person name="Kauserud H."/>
        </authorList>
    </citation>
    <scope>NUCLEOTIDE SEQUENCE</scope>
    <source>
        <strain evidence="1">CBHHK182m</strain>
    </source>
</reference>
<comment type="caution">
    <text evidence="1">The sequence shown here is derived from an EMBL/GenBank/DDBJ whole genome shotgun (WGS) entry which is preliminary data.</text>
</comment>